<dbReference type="Proteomes" id="UP001602089">
    <property type="component" value="Unassembled WGS sequence"/>
</dbReference>
<dbReference type="RefSeq" id="WP_195021891.1">
    <property type="nucleotide sequence ID" value="NZ_JADLPS010000001.1"/>
</dbReference>
<dbReference type="EMBL" id="JBIATK010000015">
    <property type="protein sequence ID" value="MFF4027561.1"/>
    <property type="molecule type" value="Genomic_DNA"/>
</dbReference>
<proteinExistence type="predicted"/>
<evidence type="ECO:0008006" key="3">
    <source>
        <dbReference type="Google" id="ProtNLM"/>
    </source>
</evidence>
<name>A0ABW6TN59_9NOCA</name>
<keyword evidence="2" id="KW-1185">Reference proteome</keyword>
<reference evidence="1 2" key="1">
    <citation type="submission" date="2024-10" db="EMBL/GenBank/DDBJ databases">
        <title>The Natural Products Discovery Center: Release of the First 8490 Sequenced Strains for Exploring Actinobacteria Biosynthetic Diversity.</title>
        <authorList>
            <person name="Kalkreuter E."/>
            <person name="Kautsar S.A."/>
            <person name="Yang D."/>
            <person name="Bader C.D."/>
            <person name="Teijaro C.N."/>
            <person name="Fluegel L."/>
            <person name="Davis C.M."/>
            <person name="Simpson J.R."/>
            <person name="Lauterbach L."/>
            <person name="Steele A.D."/>
            <person name="Gui C."/>
            <person name="Meng S."/>
            <person name="Li G."/>
            <person name="Viehrig K."/>
            <person name="Ye F."/>
            <person name="Su P."/>
            <person name="Kiefer A.F."/>
            <person name="Nichols A."/>
            <person name="Cepeda A.J."/>
            <person name="Yan W."/>
            <person name="Fan B."/>
            <person name="Jiang Y."/>
            <person name="Adhikari A."/>
            <person name="Zheng C.-J."/>
            <person name="Schuster L."/>
            <person name="Cowan T.M."/>
            <person name="Smanski M.J."/>
            <person name="Chevrette M.G."/>
            <person name="De Carvalho L.P.S."/>
            <person name="Shen B."/>
        </authorList>
    </citation>
    <scope>NUCLEOTIDE SEQUENCE [LARGE SCALE GENOMIC DNA]</scope>
    <source>
        <strain evidence="1 2">NPDC001867</strain>
    </source>
</reference>
<protein>
    <recommendedName>
        <fullName evidence="3">Multi-ubiquitin domain-containing protein</fullName>
    </recommendedName>
</protein>
<gene>
    <name evidence="1" type="ORF">ACFYY5_32415</name>
</gene>
<sequence>MGQILVNGETIDLDGNSATAADLKRVAGVPASDWVMANMPTGKVQQLKDTDQLPAGVQDFTVTPAFTYGSAAQG</sequence>
<evidence type="ECO:0000313" key="1">
    <source>
        <dbReference type="EMBL" id="MFF4027561.1"/>
    </source>
</evidence>
<comment type="caution">
    <text evidence="1">The sequence shown here is derived from an EMBL/GenBank/DDBJ whole genome shotgun (WGS) entry which is preliminary data.</text>
</comment>
<evidence type="ECO:0000313" key="2">
    <source>
        <dbReference type="Proteomes" id="UP001602089"/>
    </source>
</evidence>
<organism evidence="1 2">
    <name type="scientific">Nocardia elegans</name>
    <dbReference type="NCBI Taxonomy" id="300029"/>
    <lineage>
        <taxon>Bacteria</taxon>
        <taxon>Bacillati</taxon>
        <taxon>Actinomycetota</taxon>
        <taxon>Actinomycetes</taxon>
        <taxon>Mycobacteriales</taxon>
        <taxon>Nocardiaceae</taxon>
        <taxon>Nocardia</taxon>
    </lineage>
</organism>
<accession>A0ABW6TN59</accession>